<feature type="domain" description="Serine/threonine specific protein phosphatases" evidence="14">
    <location>
        <begin position="130"/>
        <end position="135"/>
    </location>
</feature>
<evidence type="ECO:0000256" key="13">
    <source>
        <dbReference type="SAM" id="MobiDB-lite"/>
    </source>
</evidence>
<keyword evidence="16" id="KW-1185">Reference proteome</keyword>
<evidence type="ECO:0000256" key="9">
    <source>
        <dbReference type="ARBA" id="ARBA00023004"/>
    </source>
</evidence>
<evidence type="ECO:0000256" key="2">
    <source>
        <dbReference type="ARBA" id="ARBA00001965"/>
    </source>
</evidence>
<dbReference type="Ensembl" id="ENSPRET00000019288.1">
    <property type="protein sequence ID" value="ENSPREP00000019082.1"/>
    <property type="gene ID" value="ENSPREG00000012883.1"/>
</dbReference>
<dbReference type="PANTHER" id="PTHR45673">
    <property type="entry name" value="SERINE/THREONINE-PROTEIN PHOSPHATASE 2B CATALYTIC SUBUNIT 1-RELATED"/>
    <property type="match status" value="1"/>
</dbReference>
<reference evidence="15" key="2">
    <citation type="submission" date="2025-08" db="UniProtKB">
        <authorList>
            <consortium name="Ensembl"/>
        </authorList>
    </citation>
    <scope>IDENTIFICATION</scope>
    <source>
        <strain evidence="15">Guanapo</strain>
    </source>
</reference>
<evidence type="ECO:0000256" key="5">
    <source>
        <dbReference type="ARBA" id="ARBA00022801"/>
    </source>
</evidence>
<dbReference type="InterPro" id="IPR006186">
    <property type="entry name" value="Ser/Thr-sp_prot-phosphatase"/>
</dbReference>
<dbReference type="PRINTS" id="PR00114">
    <property type="entry name" value="STPHPHTASE"/>
</dbReference>
<dbReference type="Bgee" id="ENSPREG00000012883">
    <property type="expression patterns" value="Expressed in caudal fin and 1 other cell type or tissue"/>
</dbReference>
<comment type="cofactor">
    <cofactor evidence="2">
        <name>Fe(3+)</name>
        <dbReference type="ChEBI" id="CHEBI:29034"/>
    </cofactor>
</comment>
<dbReference type="GO" id="GO:0097720">
    <property type="term" value="P:calcineurin-mediated signaling"/>
    <property type="evidence" value="ECO:0007669"/>
    <property type="project" value="InterPro"/>
</dbReference>
<comment type="cofactor">
    <cofactor evidence="1">
        <name>Zn(2+)</name>
        <dbReference type="ChEBI" id="CHEBI:29105"/>
    </cofactor>
</comment>
<evidence type="ECO:0000256" key="8">
    <source>
        <dbReference type="ARBA" id="ARBA00022912"/>
    </source>
</evidence>
<keyword evidence="7" id="KW-0112">Calmodulin-binding</keyword>
<evidence type="ECO:0000256" key="7">
    <source>
        <dbReference type="ARBA" id="ARBA00022860"/>
    </source>
</evidence>
<dbReference type="Pfam" id="PF00149">
    <property type="entry name" value="Metallophos"/>
    <property type="match status" value="1"/>
</dbReference>
<keyword evidence="5 12" id="KW-0378">Hydrolase</keyword>
<dbReference type="PROSITE" id="PS00125">
    <property type="entry name" value="SER_THR_PHOSPHATASE"/>
    <property type="match status" value="1"/>
</dbReference>
<keyword evidence="9" id="KW-0408">Iron</keyword>
<dbReference type="EC" id="3.1.3.16" evidence="12"/>
<dbReference type="InterPro" id="IPR041751">
    <property type="entry name" value="MPP_PP2B"/>
</dbReference>
<evidence type="ECO:0000256" key="10">
    <source>
        <dbReference type="ARBA" id="ARBA00047761"/>
    </source>
</evidence>
<evidence type="ECO:0000313" key="16">
    <source>
        <dbReference type="Proteomes" id="UP000242638"/>
    </source>
</evidence>
<evidence type="ECO:0000256" key="6">
    <source>
        <dbReference type="ARBA" id="ARBA00022833"/>
    </source>
</evidence>
<evidence type="ECO:0000256" key="12">
    <source>
        <dbReference type="RuleBase" id="RU004273"/>
    </source>
</evidence>
<dbReference type="InterPro" id="IPR004843">
    <property type="entry name" value="Calcineurin-like_PHP"/>
</dbReference>
<dbReference type="Proteomes" id="UP000242638">
    <property type="component" value="Unassembled WGS sequence"/>
</dbReference>
<dbReference type="GeneTree" id="ENSGT00940000154115"/>
<evidence type="ECO:0000256" key="1">
    <source>
        <dbReference type="ARBA" id="ARBA00001947"/>
    </source>
</evidence>
<dbReference type="GO" id="GO:0046872">
    <property type="term" value="F:metal ion binding"/>
    <property type="evidence" value="ECO:0007669"/>
    <property type="project" value="UniProtKB-KW"/>
</dbReference>
<reference evidence="15" key="3">
    <citation type="submission" date="2025-09" db="UniProtKB">
        <authorList>
            <consortium name="Ensembl"/>
        </authorList>
    </citation>
    <scope>IDENTIFICATION</scope>
    <source>
        <strain evidence="15">Guanapo</strain>
    </source>
</reference>
<evidence type="ECO:0000256" key="3">
    <source>
        <dbReference type="ARBA" id="ARBA00009905"/>
    </source>
</evidence>
<dbReference type="FunFam" id="3.60.21.10:FF:000278">
    <property type="entry name" value="Protein CBG07490"/>
    <property type="match status" value="1"/>
</dbReference>
<feature type="region of interest" description="Disordered" evidence="13">
    <location>
        <begin position="430"/>
        <end position="465"/>
    </location>
</feature>
<dbReference type="Gene3D" id="3.60.21.10">
    <property type="match status" value="1"/>
</dbReference>
<evidence type="ECO:0000256" key="11">
    <source>
        <dbReference type="ARBA" id="ARBA00048336"/>
    </source>
</evidence>
<reference evidence="16" key="1">
    <citation type="submission" date="2013-11" db="EMBL/GenBank/DDBJ databases">
        <title>The genomic landscape of the Guanapo guppy.</title>
        <authorList>
            <person name="Kuenstner A."/>
            <person name="Dreyer C."/>
        </authorList>
    </citation>
    <scope>NUCLEOTIDE SEQUENCE</scope>
    <source>
        <strain evidence="16">Guanapo</strain>
    </source>
</reference>
<feature type="compositionally biased region" description="Polar residues" evidence="13">
    <location>
        <begin position="440"/>
        <end position="450"/>
    </location>
</feature>
<evidence type="ECO:0000259" key="14">
    <source>
        <dbReference type="PROSITE" id="PS00125"/>
    </source>
</evidence>
<dbReference type="CDD" id="cd07416">
    <property type="entry name" value="MPP_PP2B"/>
    <property type="match status" value="1"/>
</dbReference>
<keyword evidence="4" id="KW-0479">Metal-binding</keyword>
<organism evidence="15 16">
    <name type="scientific">Poecilia reticulata</name>
    <name type="common">Guppy</name>
    <name type="synonym">Acanthophacelus reticulatus</name>
    <dbReference type="NCBI Taxonomy" id="8081"/>
    <lineage>
        <taxon>Eukaryota</taxon>
        <taxon>Metazoa</taxon>
        <taxon>Chordata</taxon>
        <taxon>Craniata</taxon>
        <taxon>Vertebrata</taxon>
        <taxon>Euteleostomi</taxon>
        <taxon>Actinopterygii</taxon>
        <taxon>Neopterygii</taxon>
        <taxon>Teleostei</taxon>
        <taxon>Neoteleostei</taxon>
        <taxon>Acanthomorphata</taxon>
        <taxon>Ovalentaria</taxon>
        <taxon>Atherinomorphae</taxon>
        <taxon>Cyprinodontiformes</taxon>
        <taxon>Poeciliidae</taxon>
        <taxon>Poeciliinae</taxon>
        <taxon>Poecilia</taxon>
    </lineage>
</organism>
<protein>
    <recommendedName>
        <fullName evidence="12">Serine/threonine-protein phosphatase</fullName>
        <ecNumber evidence="12">3.1.3.16</ecNumber>
    </recommendedName>
</protein>
<comment type="similarity">
    <text evidence="3">Belongs to the PPP phosphatase family. PP-2B subfamily.</text>
</comment>
<comment type="catalytic activity">
    <reaction evidence="11 12">
        <text>O-phospho-L-threonyl-[protein] + H2O = L-threonyl-[protein] + phosphate</text>
        <dbReference type="Rhea" id="RHEA:47004"/>
        <dbReference type="Rhea" id="RHEA-COMP:11060"/>
        <dbReference type="Rhea" id="RHEA-COMP:11605"/>
        <dbReference type="ChEBI" id="CHEBI:15377"/>
        <dbReference type="ChEBI" id="CHEBI:30013"/>
        <dbReference type="ChEBI" id="CHEBI:43474"/>
        <dbReference type="ChEBI" id="CHEBI:61977"/>
        <dbReference type="EC" id="3.1.3.16"/>
    </reaction>
</comment>
<keyword evidence="8" id="KW-0904">Protein phosphatase</keyword>
<name>A0A3P9PB93_POERE</name>
<sequence>MFAAVPYPPGTRLSVKDLYADGKPSLELLKAHLVKEGRLEEEAALRIINEGASILRKEKCMLEVEAPITVCGDVHGQFFDLMKLFEVGGSPSNTRYLFLGDYVDRGYFSIECVLYLWALKINYPDTLFLLRGNHECRHLTEYFTFKQECKIKYSEQVYDACMEAFDCLPLAALLNQQFLCVHGGLSPEITCLDDIRKLDRFKEPPAFGPMCDLLWSDPGEDYGSEKTQEHFSHNSVRGCSYFYSYPAVCDFLMNNNLLSVIRAHEAQDAGRPWVPTAVLKYENNVMNIRQFNCSPHPYWLPNFMDVFTWSLPFVGEKVTEMLVNVLNICSDDELMSEGDDTCEGKTPAARKEVIRNKIRAIGKMARVFSVLREENESVLQLKGLTPTGTLPLGVLSGGRRTLQSAIQGFNPQHKIQSFEEARGLDLINERMPPRRDSKQNEGPASFNNLPAGTGPLDKNGTNAQA</sequence>
<comment type="catalytic activity">
    <reaction evidence="10">
        <text>O-phospho-L-seryl-[protein] + H2O = L-seryl-[protein] + phosphate</text>
        <dbReference type="Rhea" id="RHEA:20629"/>
        <dbReference type="Rhea" id="RHEA-COMP:9863"/>
        <dbReference type="Rhea" id="RHEA-COMP:11604"/>
        <dbReference type="ChEBI" id="CHEBI:15377"/>
        <dbReference type="ChEBI" id="CHEBI:29999"/>
        <dbReference type="ChEBI" id="CHEBI:43474"/>
        <dbReference type="ChEBI" id="CHEBI:83421"/>
        <dbReference type="EC" id="3.1.3.16"/>
    </reaction>
</comment>
<dbReference type="SUPFAM" id="SSF56300">
    <property type="entry name" value="Metallo-dependent phosphatases"/>
    <property type="match status" value="1"/>
</dbReference>
<proteinExistence type="inferred from homology"/>
<accession>A0A3P9PB93</accession>
<dbReference type="InterPro" id="IPR029052">
    <property type="entry name" value="Metallo-depent_PP-like"/>
</dbReference>
<evidence type="ECO:0000256" key="4">
    <source>
        <dbReference type="ARBA" id="ARBA00022723"/>
    </source>
</evidence>
<dbReference type="GO" id="GO:0005516">
    <property type="term" value="F:calmodulin binding"/>
    <property type="evidence" value="ECO:0007669"/>
    <property type="project" value="UniProtKB-KW"/>
</dbReference>
<feature type="compositionally biased region" description="Basic and acidic residues" evidence="13">
    <location>
        <begin position="430"/>
        <end position="439"/>
    </location>
</feature>
<dbReference type="InterPro" id="IPR043360">
    <property type="entry name" value="PP2B"/>
</dbReference>
<dbReference type="GO" id="GO:0033192">
    <property type="term" value="F:calmodulin-dependent protein phosphatase activity"/>
    <property type="evidence" value="ECO:0007669"/>
    <property type="project" value="InterPro"/>
</dbReference>
<evidence type="ECO:0000313" key="15">
    <source>
        <dbReference type="Ensembl" id="ENSPREP00000019082.1"/>
    </source>
</evidence>
<dbReference type="AlphaFoldDB" id="A0A3P9PB93"/>
<keyword evidence="6" id="KW-0862">Zinc</keyword>
<dbReference type="SMART" id="SM00156">
    <property type="entry name" value="PP2Ac"/>
    <property type="match status" value="1"/>
</dbReference>